<feature type="region of interest" description="Disordered" evidence="1">
    <location>
        <begin position="196"/>
        <end position="232"/>
    </location>
</feature>
<name>A0ABQ7JNF4_9FUNG</name>
<organism evidence="2 3">
    <name type="scientific">Linnemannia gamsii</name>
    <dbReference type="NCBI Taxonomy" id="64522"/>
    <lineage>
        <taxon>Eukaryota</taxon>
        <taxon>Fungi</taxon>
        <taxon>Fungi incertae sedis</taxon>
        <taxon>Mucoromycota</taxon>
        <taxon>Mortierellomycotina</taxon>
        <taxon>Mortierellomycetes</taxon>
        <taxon>Mortierellales</taxon>
        <taxon>Mortierellaceae</taxon>
        <taxon>Linnemannia</taxon>
    </lineage>
</organism>
<dbReference type="SUPFAM" id="SSF54695">
    <property type="entry name" value="POZ domain"/>
    <property type="match status" value="1"/>
</dbReference>
<comment type="caution">
    <text evidence="2">The sequence shown here is derived from an EMBL/GenBank/DDBJ whole genome shotgun (WGS) entry which is preliminary data.</text>
</comment>
<dbReference type="PANTHER" id="PTHR24413">
    <property type="entry name" value="SPECKLE-TYPE POZ PROTEIN"/>
    <property type="match status" value="1"/>
</dbReference>
<evidence type="ECO:0000313" key="3">
    <source>
        <dbReference type="Proteomes" id="UP001194696"/>
    </source>
</evidence>
<proteinExistence type="predicted"/>
<dbReference type="Proteomes" id="UP001194696">
    <property type="component" value="Unassembled WGS sequence"/>
</dbReference>
<dbReference type="InterPro" id="IPR011333">
    <property type="entry name" value="SKP1/BTB/POZ_sf"/>
</dbReference>
<evidence type="ECO:0000313" key="2">
    <source>
        <dbReference type="EMBL" id="KAG0280792.1"/>
    </source>
</evidence>
<protein>
    <recommendedName>
        <fullName evidence="4">BTB domain-containing protein</fullName>
    </recommendedName>
</protein>
<evidence type="ECO:0008006" key="4">
    <source>
        <dbReference type="Google" id="ProtNLM"/>
    </source>
</evidence>
<dbReference type="EMBL" id="JAAAIM010001234">
    <property type="protein sequence ID" value="KAG0280792.1"/>
    <property type="molecule type" value="Genomic_DNA"/>
</dbReference>
<dbReference type="Gene3D" id="3.30.710.10">
    <property type="entry name" value="Potassium Channel Kv1.1, Chain A"/>
    <property type="match status" value="1"/>
</dbReference>
<evidence type="ECO:0000256" key="1">
    <source>
        <dbReference type="SAM" id="MobiDB-lite"/>
    </source>
</evidence>
<sequence>MAPTATVTRHQEVILKIEAPQLSDQASSTMKTATFEGNSFWNVCLTRLSTTLKVSAAWGRAQHQDLTNYTTMHIVPHSKNSSIRETGVNYSHLSGGHWIECVIDIDKVADDGMYRFDIVFSTTKEIARKVASPPLKSREIITLLLKDPNTVDVCFTFSSDKAHPHIGLWAHRVVLSRFKVFAQLFEKEDSHQRLMTKVDSDKDKKKATTTVKAESDTEPARTIANDPSSPAPSIDSRAIMIKVDKFPLATFCALLYYIYMDEIDLSVDTNRFVISVSEAGSLVWRDAEDNIQDHHHPVPVHWPPLDQSSSWKLKDVAWDELLEAADFYGVSELRSHCLTGALNGLNEHNAVRLVFSCDEDVKRMAMRYIVDKAETFFEKGKQDPFLAYKEHPDCHEVLVELMQMKAKKV</sequence>
<feature type="compositionally biased region" description="Basic and acidic residues" evidence="1">
    <location>
        <begin position="196"/>
        <end position="206"/>
    </location>
</feature>
<gene>
    <name evidence="2" type="ORF">BGZ96_001421</name>
</gene>
<reference evidence="2 3" key="1">
    <citation type="journal article" date="2020" name="Fungal Divers.">
        <title>Resolving the Mortierellaceae phylogeny through synthesis of multi-gene phylogenetics and phylogenomics.</title>
        <authorList>
            <person name="Vandepol N."/>
            <person name="Liber J."/>
            <person name="Desiro A."/>
            <person name="Na H."/>
            <person name="Kennedy M."/>
            <person name="Barry K."/>
            <person name="Grigoriev I.V."/>
            <person name="Miller A.N."/>
            <person name="O'Donnell K."/>
            <person name="Stajich J.E."/>
            <person name="Bonito G."/>
        </authorList>
    </citation>
    <scope>NUCLEOTIDE SEQUENCE [LARGE SCALE GENOMIC DNA]</scope>
    <source>
        <strain evidence="2 3">AD045</strain>
    </source>
</reference>
<accession>A0ABQ7JNF4</accession>
<keyword evidence="3" id="KW-1185">Reference proteome</keyword>